<dbReference type="EMBL" id="AYTF01000002">
    <property type="protein sequence ID" value="ESV62262.1"/>
    <property type="molecule type" value="Genomic_DNA"/>
</dbReference>
<reference evidence="1 2" key="1">
    <citation type="journal article" date="2014" name="Emerg. Infect. Dis.">
        <title>High-level Relatedness among Mycobacterium abscessus subsp. massiliense Strains from Widely Separated Outbreaks.</title>
        <authorList>
            <person name="Tettelin H."/>
            <person name="Davidson R.M."/>
            <person name="Agrawal S."/>
            <person name="Aitken M.L."/>
            <person name="Shallom S."/>
            <person name="Hasan N.A."/>
            <person name="Strong M."/>
            <person name="Nogueira de Moura V.C."/>
            <person name="De Groote M.A."/>
            <person name="Duarte R.S."/>
            <person name="Hine E."/>
            <person name="Parankush S."/>
            <person name="Su Q."/>
            <person name="Daugherty S.C."/>
            <person name="Fraser C.M."/>
            <person name="Brown-Elliott B.A."/>
            <person name="Wallace R.J.Jr."/>
            <person name="Holland S.M."/>
            <person name="Sampaio E.P."/>
            <person name="Olivier K.N."/>
            <person name="Jackson M."/>
            <person name="Zelazny A.M."/>
        </authorList>
    </citation>
    <scope>NUCLEOTIDE SEQUENCE [LARGE SCALE GENOMIC DNA]</scope>
    <source>
        <strain evidence="1 2">MAB_091912_2446</strain>
    </source>
</reference>
<gene>
    <name evidence="1" type="ORF">L833_4667</name>
</gene>
<organism evidence="1 2">
    <name type="scientific">Mycobacteroides abscessus MAB_091912_2446</name>
    <dbReference type="NCBI Taxonomy" id="1335414"/>
    <lineage>
        <taxon>Bacteria</taxon>
        <taxon>Bacillati</taxon>
        <taxon>Actinomycetota</taxon>
        <taxon>Actinomycetes</taxon>
        <taxon>Mycobacteriales</taxon>
        <taxon>Mycobacteriaceae</taxon>
        <taxon>Mycobacteroides</taxon>
        <taxon>Mycobacteroides abscessus</taxon>
    </lineage>
</organism>
<proteinExistence type="predicted"/>
<name>A0A829MDH9_9MYCO</name>
<comment type="caution">
    <text evidence="1">The sequence shown here is derived from an EMBL/GenBank/DDBJ whole genome shotgun (WGS) entry which is preliminary data.</text>
</comment>
<dbReference type="Proteomes" id="UP000018502">
    <property type="component" value="Unassembled WGS sequence"/>
</dbReference>
<evidence type="ECO:0000313" key="1">
    <source>
        <dbReference type="EMBL" id="ESV62262.1"/>
    </source>
</evidence>
<dbReference type="AlphaFoldDB" id="A0A829MDH9"/>
<protein>
    <submittedName>
        <fullName evidence="1">Uncharacterized protein</fullName>
    </submittedName>
</protein>
<accession>A0A829MDH9</accession>
<evidence type="ECO:0000313" key="2">
    <source>
        <dbReference type="Proteomes" id="UP000018502"/>
    </source>
</evidence>
<sequence length="63" mass="7216">MTDSNRVLYDRDGAAEQLSTSARRVDDLRRARLLLAVRDGREWKYTAAELRRYAESLPSSESA</sequence>